<dbReference type="SUPFAM" id="SSF48557">
    <property type="entry name" value="L-aspartase-like"/>
    <property type="match status" value="1"/>
</dbReference>
<evidence type="ECO:0000256" key="3">
    <source>
        <dbReference type="ARBA" id="ARBA00022532"/>
    </source>
</evidence>
<dbReference type="CDD" id="cd01362">
    <property type="entry name" value="Fumarase_classII"/>
    <property type="match status" value="1"/>
</dbReference>
<dbReference type="EMBL" id="VNIB01000019">
    <property type="protein sequence ID" value="TYO95434.1"/>
    <property type="molecule type" value="Genomic_DNA"/>
</dbReference>
<dbReference type="Pfam" id="PF10415">
    <property type="entry name" value="FumaraseC_C"/>
    <property type="match status" value="1"/>
</dbReference>
<comment type="miscellaneous">
    <text evidence="5">There are 2 substrate-binding sites: the catalytic A site, and the non-catalytic B site that may play a role in the transfer of substrate or product between the active site and the solvent. Alternatively, the B site may bind allosteric effectors.</text>
</comment>
<protein>
    <recommendedName>
        <fullName evidence="5">Fumarate hydratase class II</fullName>
        <shortName evidence="5">Fumarase C</shortName>
        <ecNumber evidence="5">4.2.1.2</ecNumber>
    </recommendedName>
    <alternativeName>
        <fullName evidence="5">Aerobic fumarase</fullName>
    </alternativeName>
    <alternativeName>
        <fullName evidence="5">Iron-independent fumarase</fullName>
    </alternativeName>
</protein>
<feature type="binding site" evidence="5">
    <location>
        <begin position="318"/>
        <end position="320"/>
    </location>
    <ligand>
        <name>substrate</name>
    </ligand>
</feature>
<dbReference type="FunFam" id="1.10.275.10:FF:000001">
    <property type="entry name" value="Fumarate hydratase, mitochondrial"/>
    <property type="match status" value="1"/>
</dbReference>
<evidence type="ECO:0000256" key="1">
    <source>
        <dbReference type="ARBA" id="ARBA00009084"/>
    </source>
</evidence>
<dbReference type="InterPro" id="IPR024083">
    <property type="entry name" value="Fumarase/histidase_N"/>
</dbReference>
<evidence type="ECO:0000259" key="6">
    <source>
        <dbReference type="Pfam" id="PF00206"/>
    </source>
</evidence>
<sequence>MERYRTETDSMGAMQIPADALYGAQTARAVENFPVSGWRLSRPMIRALGLIKQQAALTNGELGLLPAELAAAIAGAAGEVVDGRHDEHFPVDIFQTGSGTSSNMNANEVIASLAGRQLGRKVHPNDHVNLGQSSNDVFPTALHLAATAEVHDRLLPALSRLRDRLAAKADDFDDIVKLGRTHLQDAVPIRLGQVFSGYVRQLELGVRRIRQATEGLLELPLGGTAVGTGLNTHPEFAPRTCSRLAEVTGHPFVEATNHFEAQAACDAAVQLSGALRTCAVSLFKIANDIRFLASGPRGGYGELKLPAVQPGSSIMPGKINPVMAESLLQVCVQVIGFDSAIGLAGLSGNFELNVMQPLLAHNLLEGIRLLANAAQLFADRCVDGLQADRERCEEMVEKSLAMVTALAPEIGYDRAADLAKQAFAEGKTIREICLEKEILPAERLERLLDPRPQTGP</sequence>
<dbReference type="FunFam" id="1.20.200.10:FF:000001">
    <property type="entry name" value="Fumarate hydratase, mitochondrial"/>
    <property type="match status" value="1"/>
</dbReference>
<evidence type="ECO:0000256" key="5">
    <source>
        <dbReference type="HAMAP-Rule" id="MF_00743"/>
    </source>
</evidence>
<gene>
    <name evidence="5" type="primary">fumC</name>
    <name evidence="8" type="ORF">EDC39_11911</name>
</gene>
<keyword evidence="4 5" id="KW-0456">Lyase</keyword>
<dbReference type="GO" id="GO:0006106">
    <property type="term" value="P:fumarate metabolic process"/>
    <property type="evidence" value="ECO:0007669"/>
    <property type="project" value="InterPro"/>
</dbReference>
<evidence type="ECO:0000313" key="8">
    <source>
        <dbReference type="EMBL" id="TYO95434.1"/>
    </source>
</evidence>
<feature type="binding site" evidence="5">
    <location>
        <begin position="133"/>
        <end position="135"/>
    </location>
    <ligand>
        <name>substrate</name>
    </ligand>
</feature>
<dbReference type="Pfam" id="PF00206">
    <property type="entry name" value="Lyase_1"/>
    <property type="match status" value="1"/>
</dbReference>
<comment type="catalytic activity">
    <reaction evidence="5">
        <text>(S)-malate = fumarate + H2O</text>
        <dbReference type="Rhea" id="RHEA:12460"/>
        <dbReference type="ChEBI" id="CHEBI:15377"/>
        <dbReference type="ChEBI" id="CHEBI:15589"/>
        <dbReference type="ChEBI" id="CHEBI:29806"/>
        <dbReference type="EC" id="4.2.1.2"/>
    </reaction>
</comment>
<dbReference type="NCBIfam" id="NF008909">
    <property type="entry name" value="PRK12273.1"/>
    <property type="match status" value="1"/>
</dbReference>
<dbReference type="OrthoDB" id="9802809at2"/>
<organism evidence="8 9">
    <name type="scientific">Geothermobacter ehrlichii</name>
    <dbReference type="NCBI Taxonomy" id="213224"/>
    <lineage>
        <taxon>Bacteria</taxon>
        <taxon>Pseudomonadati</taxon>
        <taxon>Thermodesulfobacteriota</taxon>
        <taxon>Desulfuromonadia</taxon>
        <taxon>Desulfuromonadales</taxon>
        <taxon>Geothermobacteraceae</taxon>
        <taxon>Geothermobacter</taxon>
    </lineage>
</organism>
<proteinExistence type="inferred from homology"/>
<evidence type="ECO:0000259" key="7">
    <source>
        <dbReference type="Pfam" id="PF10415"/>
    </source>
</evidence>
<feature type="binding site" description="in site B" evidence="5">
    <location>
        <begin position="123"/>
        <end position="126"/>
    </location>
    <ligand>
        <name>substrate</name>
    </ligand>
</feature>
<dbReference type="InterPro" id="IPR020557">
    <property type="entry name" value="Fumarate_lyase_CS"/>
</dbReference>
<dbReference type="PROSITE" id="PS00163">
    <property type="entry name" value="FUMARATE_LYASES"/>
    <property type="match status" value="1"/>
</dbReference>
<comment type="function">
    <text evidence="5">Involved in the TCA cycle. Catalyzes the stereospecific interconversion of fumarate to L-malate.</text>
</comment>
<reference evidence="8 9" key="1">
    <citation type="submission" date="2019-07" db="EMBL/GenBank/DDBJ databases">
        <title>Genomic Encyclopedia of Type Strains, Phase IV (KMG-IV): sequencing the most valuable type-strain genomes for metagenomic binning, comparative biology and taxonomic classification.</title>
        <authorList>
            <person name="Goeker M."/>
        </authorList>
    </citation>
    <scope>NUCLEOTIDE SEQUENCE [LARGE SCALE GENOMIC DNA]</scope>
    <source>
        <strain evidence="8 9">SS015</strain>
    </source>
</reference>
<dbReference type="GO" id="GO:0004333">
    <property type="term" value="F:fumarate hydratase activity"/>
    <property type="evidence" value="ECO:0007669"/>
    <property type="project" value="UniProtKB-UniRule"/>
</dbReference>
<keyword evidence="2 5" id="KW-0963">Cytoplasm</keyword>
<dbReference type="PRINTS" id="PR00145">
    <property type="entry name" value="ARGSUCLYASE"/>
</dbReference>
<feature type="binding site" evidence="5">
    <location>
        <position position="313"/>
    </location>
    <ligand>
        <name>substrate</name>
    </ligand>
</feature>
<dbReference type="Gene3D" id="1.10.40.30">
    <property type="entry name" value="Fumarase/aspartase (C-terminal domain)"/>
    <property type="match status" value="1"/>
</dbReference>
<name>A0A5D3WG27_9BACT</name>
<dbReference type="PANTHER" id="PTHR11444">
    <property type="entry name" value="ASPARTATEAMMONIA/ARGININOSUCCINATE/ADENYLOSUCCINATE LYASE"/>
    <property type="match status" value="1"/>
</dbReference>
<feature type="domain" description="Fumarase C C-terminal" evidence="7">
    <location>
        <begin position="402"/>
        <end position="451"/>
    </location>
</feature>
<dbReference type="InterPro" id="IPR022761">
    <property type="entry name" value="Fumarate_lyase_N"/>
</dbReference>
<evidence type="ECO:0000256" key="2">
    <source>
        <dbReference type="ARBA" id="ARBA00022490"/>
    </source>
</evidence>
<dbReference type="Proteomes" id="UP000324159">
    <property type="component" value="Unassembled WGS sequence"/>
</dbReference>
<dbReference type="PRINTS" id="PR00149">
    <property type="entry name" value="FUMRATELYASE"/>
</dbReference>
<keyword evidence="9" id="KW-1185">Reference proteome</keyword>
<comment type="subcellular location">
    <subcellularLocation>
        <location evidence="5">Cytoplasm</location>
    </subcellularLocation>
</comment>
<feature type="binding site" evidence="5">
    <location>
        <position position="181"/>
    </location>
    <ligand>
        <name>substrate</name>
    </ligand>
</feature>
<dbReference type="InterPro" id="IPR000362">
    <property type="entry name" value="Fumarate_lyase_fam"/>
</dbReference>
<feature type="binding site" evidence="5">
    <location>
        <begin position="98"/>
        <end position="100"/>
    </location>
    <ligand>
        <name>substrate</name>
    </ligand>
</feature>
<dbReference type="Gene3D" id="1.20.200.10">
    <property type="entry name" value="Fumarase/aspartase (Central domain)"/>
    <property type="match status" value="1"/>
</dbReference>
<dbReference type="EC" id="4.2.1.2" evidence="5"/>
<feature type="active site" evidence="5">
    <location>
        <position position="312"/>
    </location>
</feature>
<comment type="caution">
    <text evidence="8">The sequence shown here is derived from an EMBL/GenBank/DDBJ whole genome shotgun (WGS) entry which is preliminary data.</text>
</comment>
<evidence type="ECO:0000313" key="9">
    <source>
        <dbReference type="Proteomes" id="UP000324159"/>
    </source>
</evidence>
<dbReference type="PANTHER" id="PTHR11444:SF22">
    <property type="entry name" value="FUMARATE HYDRATASE CLASS II"/>
    <property type="match status" value="1"/>
</dbReference>
<accession>A0A5D3WG27</accession>
<dbReference type="GO" id="GO:0006099">
    <property type="term" value="P:tricarboxylic acid cycle"/>
    <property type="evidence" value="ECO:0007669"/>
    <property type="project" value="UniProtKB-UniRule"/>
</dbReference>
<dbReference type="Gene3D" id="1.10.275.10">
    <property type="entry name" value="Fumarase/aspartase (N-terminal domain)"/>
    <property type="match status" value="1"/>
</dbReference>
<feature type="site" description="Important for catalytic activity" evidence="5">
    <location>
        <position position="325"/>
    </location>
</feature>
<dbReference type="FunFam" id="1.10.40.30:FF:000002">
    <property type="entry name" value="Fumarate hydratase class II"/>
    <property type="match status" value="1"/>
</dbReference>
<feature type="active site" description="Proton donor/acceptor" evidence="5">
    <location>
        <position position="182"/>
    </location>
</feature>
<dbReference type="InterPro" id="IPR008948">
    <property type="entry name" value="L-Aspartase-like"/>
</dbReference>
<dbReference type="InterPro" id="IPR018951">
    <property type="entry name" value="Fumarase_C_C"/>
</dbReference>
<dbReference type="InterPro" id="IPR005677">
    <property type="entry name" value="Fum_hydII"/>
</dbReference>
<dbReference type="UniPathway" id="UPA00223">
    <property type="reaction ID" value="UER01007"/>
</dbReference>
<keyword evidence="3 5" id="KW-0816">Tricarboxylic acid cycle</keyword>
<comment type="similarity">
    <text evidence="1 5">Belongs to the class-II fumarase/aspartase family. Fumarase subfamily.</text>
</comment>
<dbReference type="GO" id="GO:0005737">
    <property type="term" value="C:cytoplasm"/>
    <property type="evidence" value="ECO:0007669"/>
    <property type="project" value="UniProtKB-SubCell"/>
</dbReference>
<comment type="subunit">
    <text evidence="5">Homotetramer.</text>
</comment>
<comment type="pathway">
    <text evidence="5">Carbohydrate metabolism; tricarboxylic acid cycle; (S)-malate from fumarate: step 1/1.</text>
</comment>
<dbReference type="AlphaFoldDB" id="A0A5D3WG27"/>
<dbReference type="RefSeq" id="WP_148897123.1">
    <property type="nucleotide sequence ID" value="NZ_VNIB01000019.1"/>
</dbReference>
<feature type="domain" description="Fumarate lyase N-terminal" evidence="6">
    <location>
        <begin position="12"/>
        <end position="336"/>
    </location>
</feature>
<dbReference type="HAMAP" id="MF_00743">
    <property type="entry name" value="FumaraseC"/>
    <property type="match status" value="1"/>
</dbReference>
<evidence type="ECO:0000256" key="4">
    <source>
        <dbReference type="ARBA" id="ARBA00023239"/>
    </source>
</evidence>